<protein>
    <submittedName>
        <fullName evidence="1">Uncharacterized protein</fullName>
    </submittedName>
</protein>
<sequence length="85" mass="9642">MLLCAPFWFYPGKHYHEKSVVLVLDRNRNNCAHCNGVQSVICHPNLAICLHASGEEGNGVYSSLLTSIFNREMVYILKLCILNVY</sequence>
<proteinExistence type="predicted"/>
<organism evidence="1">
    <name type="scientific">Arundo donax</name>
    <name type="common">Giant reed</name>
    <name type="synonym">Donax arundinaceus</name>
    <dbReference type="NCBI Taxonomy" id="35708"/>
    <lineage>
        <taxon>Eukaryota</taxon>
        <taxon>Viridiplantae</taxon>
        <taxon>Streptophyta</taxon>
        <taxon>Embryophyta</taxon>
        <taxon>Tracheophyta</taxon>
        <taxon>Spermatophyta</taxon>
        <taxon>Magnoliopsida</taxon>
        <taxon>Liliopsida</taxon>
        <taxon>Poales</taxon>
        <taxon>Poaceae</taxon>
        <taxon>PACMAD clade</taxon>
        <taxon>Arundinoideae</taxon>
        <taxon>Arundineae</taxon>
        <taxon>Arundo</taxon>
    </lineage>
</organism>
<reference evidence="1" key="1">
    <citation type="submission" date="2014-09" db="EMBL/GenBank/DDBJ databases">
        <authorList>
            <person name="Magalhaes I.L.F."/>
            <person name="Oliveira U."/>
            <person name="Santos F.R."/>
            <person name="Vidigal T.H.D.A."/>
            <person name="Brescovit A.D."/>
            <person name="Santos A.J."/>
        </authorList>
    </citation>
    <scope>NUCLEOTIDE SEQUENCE</scope>
    <source>
        <tissue evidence="1">Shoot tissue taken approximately 20 cm above the soil surface</tissue>
    </source>
</reference>
<reference evidence="1" key="2">
    <citation type="journal article" date="2015" name="Data Brief">
        <title>Shoot transcriptome of the giant reed, Arundo donax.</title>
        <authorList>
            <person name="Barrero R.A."/>
            <person name="Guerrero F.D."/>
            <person name="Moolhuijzen P."/>
            <person name="Goolsby J.A."/>
            <person name="Tidwell J."/>
            <person name="Bellgard S.E."/>
            <person name="Bellgard M.I."/>
        </authorList>
    </citation>
    <scope>NUCLEOTIDE SEQUENCE</scope>
    <source>
        <tissue evidence="1">Shoot tissue taken approximately 20 cm above the soil surface</tissue>
    </source>
</reference>
<name>A0A0A9E9Z1_ARUDO</name>
<accession>A0A0A9E9Z1</accession>
<evidence type="ECO:0000313" key="1">
    <source>
        <dbReference type="EMBL" id="JAD92802.1"/>
    </source>
</evidence>
<dbReference type="AlphaFoldDB" id="A0A0A9E9Z1"/>
<dbReference type="EMBL" id="GBRH01205093">
    <property type="protein sequence ID" value="JAD92802.1"/>
    <property type="molecule type" value="Transcribed_RNA"/>
</dbReference>